<dbReference type="EMBL" id="JADNRY010000073">
    <property type="protein sequence ID" value="KAF9067472.1"/>
    <property type="molecule type" value="Genomic_DNA"/>
</dbReference>
<keyword evidence="5 8" id="KW-0812">Transmembrane</keyword>
<feature type="transmembrane region" description="Helical" evidence="8">
    <location>
        <begin position="380"/>
        <end position="400"/>
    </location>
</feature>
<feature type="transmembrane region" description="Helical" evidence="8">
    <location>
        <begin position="137"/>
        <end position="156"/>
    </location>
</feature>
<dbReference type="AlphaFoldDB" id="A0A9P5U667"/>
<evidence type="ECO:0000313" key="11">
    <source>
        <dbReference type="Proteomes" id="UP000772434"/>
    </source>
</evidence>
<dbReference type="Pfam" id="PF13813">
    <property type="entry name" value="MBOAT_2"/>
    <property type="match status" value="1"/>
</dbReference>
<evidence type="ECO:0000256" key="2">
    <source>
        <dbReference type="ARBA" id="ARBA00005179"/>
    </source>
</evidence>
<organism evidence="10 11">
    <name type="scientific">Rhodocollybia butyracea</name>
    <dbReference type="NCBI Taxonomy" id="206335"/>
    <lineage>
        <taxon>Eukaryota</taxon>
        <taxon>Fungi</taxon>
        <taxon>Dikarya</taxon>
        <taxon>Basidiomycota</taxon>
        <taxon>Agaricomycotina</taxon>
        <taxon>Agaricomycetes</taxon>
        <taxon>Agaricomycetidae</taxon>
        <taxon>Agaricales</taxon>
        <taxon>Marasmiineae</taxon>
        <taxon>Omphalotaceae</taxon>
        <taxon>Rhodocollybia</taxon>
    </lineage>
</organism>
<comment type="caution">
    <text evidence="10">The sequence shown here is derived from an EMBL/GenBank/DDBJ whole genome shotgun (WGS) entry which is preliminary data.</text>
</comment>
<feature type="transmembrane region" description="Helical" evidence="8">
    <location>
        <begin position="218"/>
        <end position="238"/>
    </location>
</feature>
<evidence type="ECO:0000256" key="7">
    <source>
        <dbReference type="ARBA" id="ARBA00023136"/>
    </source>
</evidence>
<comment type="similarity">
    <text evidence="3">Belongs to the wax synthase family.</text>
</comment>
<feature type="transmembrane region" description="Helical" evidence="8">
    <location>
        <begin position="312"/>
        <end position="331"/>
    </location>
</feature>
<evidence type="ECO:0000256" key="6">
    <source>
        <dbReference type="ARBA" id="ARBA00022989"/>
    </source>
</evidence>
<evidence type="ECO:0000256" key="4">
    <source>
        <dbReference type="ARBA" id="ARBA00022679"/>
    </source>
</evidence>
<evidence type="ECO:0000256" key="8">
    <source>
        <dbReference type="SAM" id="Phobius"/>
    </source>
</evidence>
<sequence length="435" mass="49785">MLIQDSFNDPLGQTRHRKVFSCSGHPPSTNSKGMAYRTTVENLRAVFYLLYFCLPNVILALIIASRFSRWTKYTFLACYLYAGTFVSRYRTGHVWIDYSMGATLGGFYFSHLHLVTVDPLKQYRHKSDDPEMGPNKLSWAGRVYWVWCAIVSVRGVGWNYQMPHISTPRHISRFKFILSTLVKLVYYFFLVDLCQTILEVAPFLQNTTADFSIRLLPFPQRVLAVVSWFLGGYAGIYFQYYTFALICVAVGYNSSVDWPAPFGHWVDAYSIRNFWSKTWHSFLRRLCMSPGRNLTRILGIPAKSLPASTIQLYTTFLVSAIVHSLGDFMIGRQYLGVSLPFFLIQPIGITIEEVFKYFVRRYTRSGAHSRASGSEPSSTVRVIGYIWVLWWFTATAPLLLDPATQVGFNKERMFPFSPVSSVLASLYPSFFDGIA</sequence>
<dbReference type="InterPro" id="IPR044851">
    <property type="entry name" value="Wax_synthase"/>
</dbReference>
<feature type="domain" description="Wax synthase" evidence="9">
    <location>
        <begin position="258"/>
        <end position="343"/>
    </location>
</feature>
<proteinExistence type="inferred from homology"/>
<dbReference type="GO" id="GO:0008374">
    <property type="term" value="F:O-acyltransferase activity"/>
    <property type="evidence" value="ECO:0007669"/>
    <property type="project" value="InterPro"/>
</dbReference>
<dbReference type="GO" id="GO:0016020">
    <property type="term" value="C:membrane"/>
    <property type="evidence" value="ECO:0007669"/>
    <property type="project" value="UniProtKB-SubCell"/>
</dbReference>
<evidence type="ECO:0000256" key="3">
    <source>
        <dbReference type="ARBA" id="ARBA00007282"/>
    </source>
</evidence>
<dbReference type="PANTHER" id="PTHR31595">
    <property type="entry name" value="LONG-CHAIN-ALCOHOL O-FATTY-ACYLTRANSFERASE 3-RELATED"/>
    <property type="match status" value="1"/>
</dbReference>
<evidence type="ECO:0000256" key="5">
    <source>
        <dbReference type="ARBA" id="ARBA00022692"/>
    </source>
</evidence>
<protein>
    <submittedName>
        <fullName evidence="10">Membrane bound O-acyl transferase family-domain-containing protein</fullName>
    </submittedName>
</protein>
<dbReference type="GO" id="GO:0006629">
    <property type="term" value="P:lipid metabolic process"/>
    <property type="evidence" value="ECO:0007669"/>
    <property type="project" value="InterPro"/>
</dbReference>
<gene>
    <name evidence="10" type="ORF">BDP27DRAFT_1328884</name>
</gene>
<feature type="transmembrane region" description="Helical" evidence="8">
    <location>
        <begin position="98"/>
        <end position="117"/>
    </location>
</feature>
<dbReference type="InterPro" id="IPR032805">
    <property type="entry name" value="Wax_synthase_dom"/>
</dbReference>
<name>A0A9P5U667_9AGAR</name>
<dbReference type="OrthoDB" id="1077582at2759"/>
<dbReference type="Proteomes" id="UP000772434">
    <property type="component" value="Unassembled WGS sequence"/>
</dbReference>
<accession>A0A9P5U667</accession>
<keyword evidence="4 10" id="KW-0808">Transferase</keyword>
<comment type="pathway">
    <text evidence="2">Secondary metabolite biosynthesis.</text>
</comment>
<keyword evidence="7 8" id="KW-0472">Membrane</keyword>
<evidence type="ECO:0000313" key="10">
    <source>
        <dbReference type="EMBL" id="KAF9067472.1"/>
    </source>
</evidence>
<keyword evidence="11" id="KW-1185">Reference proteome</keyword>
<comment type="subcellular location">
    <subcellularLocation>
        <location evidence="1">Membrane</location>
        <topology evidence="1">Multi-pass membrane protein</topology>
    </subcellularLocation>
</comment>
<dbReference type="PANTHER" id="PTHR31595:SF57">
    <property type="entry name" value="OS04G0481900 PROTEIN"/>
    <property type="match status" value="1"/>
</dbReference>
<keyword evidence="6 8" id="KW-1133">Transmembrane helix</keyword>
<evidence type="ECO:0000256" key="1">
    <source>
        <dbReference type="ARBA" id="ARBA00004141"/>
    </source>
</evidence>
<reference evidence="10" key="1">
    <citation type="submission" date="2020-11" db="EMBL/GenBank/DDBJ databases">
        <authorList>
            <consortium name="DOE Joint Genome Institute"/>
            <person name="Ahrendt S."/>
            <person name="Riley R."/>
            <person name="Andreopoulos W."/>
            <person name="Labutti K."/>
            <person name="Pangilinan J."/>
            <person name="Ruiz-Duenas F.J."/>
            <person name="Barrasa J.M."/>
            <person name="Sanchez-Garcia M."/>
            <person name="Camarero S."/>
            <person name="Miyauchi S."/>
            <person name="Serrano A."/>
            <person name="Linde D."/>
            <person name="Babiker R."/>
            <person name="Drula E."/>
            <person name="Ayuso-Fernandez I."/>
            <person name="Pacheco R."/>
            <person name="Padilla G."/>
            <person name="Ferreira P."/>
            <person name="Barriuso J."/>
            <person name="Kellner H."/>
            <person name="Castanera R."/>
            <person name="Alfaro M."/>
            <person name="Ramirez L."/>
            <person name="Pisabarro A.G."/>
            <person name="Kuo A."/>
            <person name="Tritt A."/>
            <person name="Lipzen A."/>
            <person name="He G."/>
            <person name="Yan M."/>
            <person name="Ng V."/>
            <person name="Cullen D."/>
            <person name="Martin F."/>
            <person name="Rosso M.-N."/>
            <person name="Henrissat B."/>
            <person name="Hibbett D."/>
            <person name="Martinez A.T."/>
            <person name="Grigoriev I.V."/>
        </authorList>
    </citation>
    <scope>NUCLEOTIDE SEQUENCE</scope>
    <source>
        <strain evidence="10">AH 40177</strain>
    </source>
</reference>
<evidence type="ECO:0000259" key="9">
    <source>
        <dbReference type="Pfam" id="PF13813"/>
    </source>
</evidence>
<feature type="transmembrane region" description="Helical" evidence="8">
    <location>
        <begin position="337"/>
        <end position="359"/>
    </location>
</feature>
<feature type="transmembrane region" description="Helical" evidence="8">
    <location>
        <begin position="176"/>
        <end position="198"/>
    </location>
</feature>
<feature type="transmembrane region" description="Helical" evidence="8">
    <location>
        <begin position="45"/>
        <end position="64"/>
    </location>
</feature>